<proteinExistence type="predicted"/>
<evidence type="ECO:0000313" key="2">
    <source>
        <dbReference type="EMBL" id="CDW73072.1"/>
    </source>
</evidence>
<dbReference type="Proteomes" id="UP000039865">
    <property type="component" value="Unassembled WGS sequence"/>
</dbReference>
<dbReference type="InParanoid" id="A0A077ZT61"/>
<evidence type="ECO:0000313" key="3">
    <source>
        <dbReference type="Proteomes" id="UP000039865"/>
    </source>
</evidence>
<gene>
    <name evidence="2" type="primary">Contig12524.g13364</name>
    <name evidence="2" type="ORF">STYLEM_2041</name>
</gene>
<evidence type="ECO:0000256" key="1">
    <source>
        <dbReference type="SAM" id="MobiDB-lite"/>
    </source>
</evidence>
<sequence length="341" mass="39699">MNIQELQNQQKLTHNQLKPEEQSKAKKLEKLRITSPSDVSLQQDKQFQALNRVSIAQIQISDQDDYSPKPLFATGSPNNDLQMRLKKNIDKFKIRKYLRNIQSLAIPNNKLEHQRNQSQMQKRKSECITNSRAINDLYLDADNSGENTNFSPFSGSPDRSISKKSKGKIFSFDFTPENQSIQEIQESKDYNEKSQQKLWIKEKIRNMTDKITTEKMNKNRLILNNNVKSTLDKIISQKNSLYDFQSQSRVADQQQLKFQQNSKRGLPPINKKNNFHLSKELKLKKSNSSMLPQQNNEANTRNEKLQITESKSVSKSREPCCKYLKEFKEGFVLMIIHNQGQ</sequence>
<accession>A0A077ZT61</accession>
<protein>
    <submittedName>
        <fullName evidence="2">Uncharacterized protein</fullName>
    </submittedName>
</protein>
<dbReference type="EMBL" id="CCKQ01001977">
    <property type="protein sequence ID" value="CDW73072.1"/>
    <property type="molecule type" value="Genomic_DNA"/>
</dbReference>
<reference evidence="2 3" key="1">
    <citation type="submission" date="2014-06" db="EMBL/GenBank/DDBJ databases">
        <authorList>
            <person name="Swart Estienne"/>
        </authorList>
    </citation>
    <scope>NUCLEOTIDE SEQUENCE [LARGE SCALE GENOMIC DNA]</scope>
    <source>
        <strain evidence="2 3">130c</strain>
    </source>
</reference>
<feature type="compositionally biased region" description="Polar residues" evidence="1">
    <location>
        <begin position="1"/>
        <end position="16"/>
    </location>
</feature>
<organism evidence="2 3">
    <name type="scientific">Stylonychia lemnae</name>
    <name type="common">Ciliate</name>
    <dbReference type="NCBI Taxonomy" id="5949"/>
    <lineage>
        <taxon>Eukaryota</taxon>
        <taxon>Sar</taxon>
        <taxon>Alveolata</taxon>
        <taxon>Ciliophora</taxon>
        <taxon>Intramacronucleata</taxon>
        <taxon>Spirotrichea</taxon>
        <taxon>Stichotrichia</taxon>
        <taxon>Sporadotrichida</taxon>
        <taxon>Oxytrichidae</taxon>
        <taxon>Stylonychinae</taxon>
        <taxon>Stylonychia</taxon>
    </lineage>
</organism>
<name>A0A077ZT61_STYLE</name>
<keyword evidence="3" id="KW-1185">Reference proteome</keyword>
<dbReference type="AlphaFoldDB" id="A0A077ZT61"/>
<feature type="region of interest" description="Disordered" evidence="1">
    <location>
        <begin position="1"/>
        <end position="25"/>
    </location>
</feature>
<feature type="region of interest" description="Disordered" evidence="1">
    <location>
        <begin position="285"/>
        <end position="311"/>
    </location>
</feature>